<organism evidence="5 6">
    <name type="scientific">Hymenobacter bucti</name>
    <dbReference type="NCBI Taxonomy" id="1844114"/>
    <lineage>
        <taxon>Bacteria</taxon>
        <taxon>Pseudomonadati</taxon>
        <taxon>Bacteroidota</taxon>
        <taxon>Cytophagia</taxon>
        <taxon>Cytophagales</taxon>
        <taxon>Hymenobacteraceae</taxon>
        <taxon>Hymenobacter</taxon>
    </lineage>
</organism>
<dbReference type="PROSITE" id="PS00041">
    <property type="entry name" value="HTH_ARAC_FAMILY_1"/>
    <property type="match status" value="1"/>
</dbReference>
<dbReference type="Pfam" id="PF12833">
    <property type="entry name" value="HTH_18"/>
    <property type="match status" value="1"/>
</dbReference>
<dbReference type="Gene3D" id="1.10.10.60">
    <property type="entry name" value="Homeodomain-like"/>
    <property type="match status" value="2"/>
</dbReference>
<dbReference type="EMBL" id="JBHUFD010000006">
    <property type="protein sequence ID" value="MFD1874174.1"/>
    <property type="molecule type" value="Genomic_DNA"/>
</dbReference>
<evidence type="ECO:0000256" key="2">
    <source>
        <dbReference type="ARBA" id="ARBA00023125"/>
    </source>
</evidence>
<comment type="caution">
    <text evidence="5">The sequence shown here is derived from an EMBL/GenBank/DDBJ whole genome shotgun (WGS) entry which is preliminary data.</text>
</comment>
<dbReference type="RefSeq" id="WP_382315735.1">
    <property type="nucleotide sequence ID" value="NZ_JBHUFD010000006.1"/>
</dbReference>
<proteinExistence type="predicted"/>
<evidence type="ECO:0000256" key="1">
    <source>
        <dbReference type="ARBA" id="ARBA00023015"/>
    </source>
</evidence>
<dbReference type="InterPro" id="IPR018060">
    <property type="entry name" value="HTH_AraC"/>
</dbReference>
<evidence type="ECO:0000313" key="5">
    <source>
        <dbReference type="EMBL" id="MFD1874174.1"/>
    </source>
</evidence>
<dbReference type="PROSITE" id="PS01124">
    <property type="entry name" value="HTH_ARAC_FAMILY_2"/>
    <property type="match status" value="1"/>
</dbReference>
<dbReference type="InterPro" id="IPR009057">
    <property type="entry name" value="Homeodomain-like_sf"/>
</dbReference>
<dbReference type="PANTHER" id="PTHR46796:SF6">
    <property type="entry name" value="ARAC SUBFAMILY"/>
    <property type="match status" value="1"/>
</dbReference>
<keyword evidence="2" id="KW-0238">DNA-binding</keyword>
<dbReference type="InterPro" id="IPR050204">
    <property type="entry name" value="AraC_XylS_family_regulators"/>
</dbReference>
<evidence type="ECO:0000313" key="6">
    <source>
        <dbReference type="Proteomes" id="UP001597197"/>
    </source>
</evidence>
<dbReference type="PANTHER" id="PTHR46796">
    <property type="entry name" value="HTH-TYPE TRANSCRIPTIONAL ACTIVATOR RHAS-RELATED"/>
    <property type="match status" value="1"/>
</dbReference>
<evidence type="ECO:0000259" key="4">
    <source>
        <dbReference type="PROSITE" id="PS01124"/>
    </source>
</evidence>
<reference evidence="6" key="1">
    <citation type="journal article" date="2019" name="Int. J. Syst. Evol. Microbiol.">
        <title>The Global Catalogue of Microorganisms (GCM) 10K type strain sequencing project: providing services to taxonomists for standard genome sequencing and annotation.</title>
        <authorList>
            <consortium name="The Broad Institute Genomics Platform"/>
            <consortium name="The Broad Institute Genome Sequencing Center for Infectious Disease"/>
            <person name="Wu L."/>
            <person name="Ma J."/>
        </authorList>
    </citation>
    <scope>NUCLEOTIDE SEQUENCE [LARGE SCALE GENOMIC DNA]</scope>
    <source>
        <strain evidence="6">CGMCC 1.15795</strain>
    </source>
</reference>
<keyword evidence="1" id="KW-0805">Transcription regulation</keyword>
<feature type="domain" description="HTH araC/xylS-type" evidence="4">
    <location>
        <begin position="193"/>
        <end position="291"/>
    </location>
</feature>
<sequence length="291" mass="31888">MAAPLTYPNTAELYGRPALEASLAPAGPALRVERYQLDATALPAHAHADHLLLLHQGAQPVVSRRRSGSRVEEDLFHYGDGGLYPAGEYGPLAWDGPADVLHLHLNPQLLEDRARQGLDLTHFALRDQFRLEDGLLTHLGRQLLTATGAEHALGQLYTESLTTALSLHLITHYASYEQRIANAGARLPGAVLARIEAYIEAAAEQVITLEALAELANLSVFHFARRFKLTIGRSPYQYVLDWKITRARQLLRAGNQPVAVISDTLGFASPAHFSAAFKRAVGQSPRTFQRG</sequence>
<protein>
    <submittedName>
        <fullName evidence="5">Helix-turn-helix transcriptional regulator</fullName>
    </submittedName>
</protein>
<accession>A0ABW4QXC1</accession>
<name>A0ABW4QXC1_9BACT</name>
<keyword evidence="3" id="KW-0804">Transcription</keyword>
<dbReference type="SMART" id="SM00342">
    <property type="entry name" value="HTH_ARAC"/>
    <property type="match status" value="1"/>
</dbReference>
<keyword evidence="6" id="KW-1185">Reference proteome</keyword>
<dbReference type="InterPro" id="IPR018062">
    <property type="entry name" value="HTH_AraC-typ_CS"/>
</dbReference>
<dbReference type="SUPFAM" id="SSF46689">
    <property type="entry name" value="Homeodomain-like"/>
    <property type="match status" value="2"/>
</dbReference>
<dbReference type="Proteomes" id="UP001597197">
    <property type="component" value="Unassembled WGS sequence"/>
</dbReference>
<evidence type="ECO:0000256" key="3">
    <source>
        <dbReference type="ARBA" id="ARBA00023163"/>
    </source>
</evidence>
<gene>
    <name evidence="5" type="ORF">ACFSDX_17150</name>
</gene>